<feature type="binding site" evidence="12">
    <location>
        <position position="130"/>
    </location>
    <ligand>
        <name>Zn(2+)</name>
        <dbReference type="ChEBI" id="CHEBI:29105"/>
        <note>catalytic</note>
    </ligand>
</feature>
<evidence type="ECO:0000256" key="5">
    <source>
        <dbReference type="ARBA" id="ARBA00022692"/>
    </source>
</evidence>
<feature type="transmembrane region" description="Helical" evidence="12">
    <location>
        <begin position="31"/>
        <end position="48"/>
    </location>
</feature>
<keyword evidence="9 12" id="KW-1133">Transmembrane helix</keyword>
<name>A0A3A4NXB5_ABYX5</name>
<keyword evidence="3 12" id="KW-1003">Cell membrane</keyword>
<dbReference type="GO" id="GO:0006508">
    <property type="term" value="P:proteolysis"/>
    <property type="evidence" value="ECO:0007669"/>
    <property type="project" value="UniProtKB-KW"/>
</dbReference>
<keyword evidence="10 12" id="KW-0482">Metalloprotease</keyword>
<dbReference type="PANTHER" id="PTHR43221:SF1">
    <property type="entry name" value="PROTEASE HTPX"/>
    <property type="match status" value="1"/>
</dbReference>
<evidence type="ECO:0000256" key="11">
    <source>
        <dbReference type="ARBA" id="ARBA00023136"/>
    </source>
</evidence>
<evidence type="ECO:0000256" key="1">
    <source>
        <dbReference type="ARBA" id="ARBA00004651"/>
    </source>
</evidence>
<dbReference type="HAMAP" id="MF_00188">
    <property type="entry name" value="Pept_M48_protease_HtpX"/>
    <property type="match status" value="1"/>
</dbReference>
<keyword evidence="6 12" id="KW-0479">Metal-binding</keyword>
<dbReference type="EC" id="3.4.24.-" evidence="12"/>
<dbReference type="GO" id="GO:0008270">
    <property type="term" value="F:zinc ion binding"/>
    <property type="evidence" value="ECO:0007669"/>
    <property type="project" value="UniProtKB-UniRule"/>
</dbReference>
<comment type="similarity">
    <text evidence="2 12">Belongs to the peptidase M48B family.</text>
</comment>
<dbReference type="GO" id="GO:0004222">
    <property type="term" value="F:metalloendopeptidase activity"/>
    <property type="evidence" value="ECO:0007669"/>
    <property type="project" value="UniProtKB-UniRule"/>
</dbReference>
<gene>
    <name evidence="12 14" type="primary">htpX</name>
    <name evidence="14" type="ORF">C4520_02985</name>
</gene>
<evidence type="ECO:0000256" key="8">
    <source>
        <dbReference type="ARBA" id="ARBA00022833"/>
    </source>
</evidence>
<evidence type="ECO:0000256" key="6">
    <source>
        <dbReference type="ARBA" id="ARBA00022723"/>
    </source>
</evidence>
<feature type="transmembrane region" description="Helical" evidence="12">
    <location>
        <begin position="140"/>
        <end position="160"/>
    </location>
</feature>
<keyword evidence="5 12" id="KW-0812">Transmembrane</keyword>
<dbReference type="EMBL" id="QZKU01000026">
    <property type="protein sequence ID" value="RJP25097.1"/>
    <property type="molecule type" value="Genomic_DNA"/>
</dbReference>
<feature type="domain" description="Peptidase M48" evidence="13">
    <location>
        <begin position="64"/>
        <end position="279"/>
    </location>
</feature>
<keyword evidence="4 12" id="KW-0645">Protease</keyword>
<feature type="binding site" evidence="12">
    <location>
        <position position="134"/>
    </location>
    <ligand>
        <name>Zn(2+)</name>
        <dbReference type="ChEBI" id="CHEBI:29105"/>
        <note>catalytic</note>
    </ligand>
</feature>
<dbReference type="InterPro" id="IPR022919">
    <property type="entry name" value="Pept_M48_protease_HtpX"/>
</dbReference>
<accession>A0A3A4NXB5</accession>
<keyword evidence="8 12" id="KW-0862">Zinc</keyword>
<dbReference type="CDD" id="cd07336">
    <property type="entry name" value="M48B_HtpX_like"/>
    <property type="match status" value="1"/>
</dbReference>
<evidence type="ECO:0000256" key="3">
    <source>
        <dbReference type="ARBA" id="ARBA00022475"/>
    </source>
</evidence>
<dbReference type="InterPro" id="IPR050083">
    <property type="entry name" value="HtpX_protease"/>
</dbReference>
<comment type="cofactor">
    <cofactor evidence="12">
        <name>Zn(2+)</name>
        <dbReference type="ChEBI" id="CHEBI:29105"/>
    </cofactor>
    <text evidence="12">Binds 1 zinc ion per subunit.</text>
</comment>
<organism evidence="14 15">
    <name type="scientific">Abyssobacteria bacterium (strain SURF_5)</name>
    <dbReference type="NCBI Taxonomy" id="2093360"/>
    <lineage>
        <taxon>Bacteria</taxon>
        <taxon>Pseudomonadati</taxon>
        <taxon>Candidatus Hydrogenedentota</taxon>
        <taxon>Candidatus Abyssobacteria</taxon>
    </lineage>
</organism>
<feature type="active site" evidence="12">
    <location>
        <position position="131"/>
    </location>
</feature>
<reference evidence="14 15" key="1">
    <citation type="journal article" date="2017" name="ISME J.">
        <title>Energy and carbon metabolisms in a deep terrestrial subsurface fluid microbial community.</title>
        <authorList>
            <person name="Momper L."/>
            <person name="Jungbluth S.P."/>
            <person name="Lee M.D."/>
            <person name="Amend J.P."/>
        </authorList>
    </citation>
    <scope>NUCLEOTIDE SEQUENCE [LARGE SCALE GENOMIC DNA]</scope>
    <source>
        <strain evidence="14">SURF_5</strain>
    </source>
</reference>
<evidence type="ECO:0000259" key="13">
    <source>
        <dbReference type="Pfam" id="PF01435"/>
    </source>
</evidence>
<dbReference type="Pfam" id="PF01435">
    <property type="entry name" value="Peptidase_M48"/>
    <property type="match status" value="1"/>
</dbReference>
<proteinExistence type="inferred from homology"/>
<evidence type="ECO:0000313" key="15">
    <source>
        <dbReference type="Proteomes" id="UP000265882"/>
    </source>
</evidence>
<evidence type="ECO:0000256" key="10">
    <source>
        <dbReference type="ARBA" id="ARBA00023049"/>
    </source>
</evidence>
<dbReference type="NCBIfam" id="NF002826">
    <property type="entry name" value="PRK03001.1"/>
    <property type="match status" value="1"/>
</dbReference>
<evidence type="ECO:0000256" key="7">
    <source>
        <dbReference type="ARBA" id="ARBA00022801"/>
    </source>
</evidence>
<dbReference type="InterPro" id="IPR001915">
    <property type="entry name" value="Peptidase_M48"/>
</dbReference>
<evidence type="ECO:0000256" key="2">
    <source>
        <dbReference type="ARBA" id="ARBA00009779"/>
    </source>
</evidence>
<keyword evidence="7 12" id="KW-0378">Hydrolase</keyword>
<comment type="subcellular location">
    <subcellularLocation>
        <location evidence="1 12">Cell membrane</location>
        <topology evidence="1 12">Multi-pass membrane protein</topology>
    </subcellularLocation>
</comment>
<feature type="binding site" evidence="12">
    <location>
        <position position="206"/>
    </location>
    <ligand>
        <name>Zn(2+)</name>
        <dbReference type="ChEBI" id="CHEBI:29105"/>
        <note>catalytic</note>
    </ligand>
</feature>
<evidence type="ECO:0000256" key="12">
    <source>
        <dbReference type="HAMAP-Rule" id="MF_00188"/>
    </source>
</evidence>
<sequence>MNTLRTAFLLTALTLLLIFVGQAVGGRDGAMIAFFFALIMNVGSYWFSDKLVLKMYRAQPVSPNEAPRLYSMVQELALSAGLPMPRVYIIPSQSPNAFATGRNKNHAVVAVTQGILSLLDENELRGVLAHELAHVRNRDMLVGSIAATLAGAISMLGIMIRWGAMFGGFGGRDDRDNGGVFGLLAAAILAPIAATIIQLAVSRSREYGADDSGARIAGSPYGLADALAKLERGAQARPLQANPASAHLFIVNPLRGKSIWNLLSTHPPIEERIRRLRAMRP</sequence>
<evidence type="ECO:0000256" key="9">
    <source>
        <dbReference type="ARBA" id="ARBA00022989"/>
    </source>
</evidence>
<dbReference type="GO" id="GO:0005886">
    <property type="term" value="C:plasma membrane"/>
    <property type="evidence" value="ECO:0007669"/>
    <property type="project" value="UniProtKB-SubCell"/>
</dbReference>
<dbReference type="Proteomes" id="UP000265882">
    <property type="component" value="Unassembled WGS sequence"/>
</dbReference>
<comment type="caution">
    <text evidence="14">The sequence shown here is derived from an EMBL/GenBank/DDBJ whole genome shotgun (WGS) entry which is preliminary data.</text>
</comment>
<feature type="transmembrane region" description="Helical" evidence="12">
    <location>
        <begin position="180"/>
        <end position="201"/>
    </location>
</feature>
<dbReference type="Gene3D" id="3.30.2010.10">
    <property type="entry name" value="Metalloproteases ('zincins'), catalytic domain"/>
    <property type="match status" value="1"/>
</dbReference>
<evidence type="ECO:0000256" key="4">
    <source>
        <dbReference type="ARBA" id="ARBA00022670"/>
    </source>
</evidence>
<keyword evidence="11 12" id="KW-0472">Membrane</keyword>
<protein>
    <recommendedName>
        <fullName evidence="12">Protease HtpX homolog</fullName>
        <ecNumber evidence="12">3.4.24.-</ecNumber>
    </recommendedName>
</protein>
<dbReference type="PANTHER" id="PTHR43221">
    <property type="entry name" value="PROTEASE HTPX"/>
    <property type="match status" value="1"/>
</dbReference>
<dbReference type="AlphaFoldDB" id="A0A3A4NXB5"/>
<evidence type="ECO:0000313" key="14">
    <source>
        <dbReference type="EMBL" id="RJP25097.1"/>
    </source>
</evidence>